<sequence>MPLMATIGSSVTQALEHVNKAAQADISGTGQAHFDLIESIRKLTLAVEKPNETLTRCRLEVGSANPSPLSETPLRNAAVRMALEAGLLQAIGDNKDSSITAEALSKATNTDALLIVRIMRLVTYVGYCDEVGEDEYAANEVTHLFNTPAMLGGERHHYDLFFPIGAVLPQYVRETGVHQFPTRPEDKSPFFYAHNVQFWEFFDKYPEHRKDFDEYLSKRRKGLNQWHQMFPMAETLGPDAERDPDAVLFVDVAGSKGHEAMSLREAHPDLPGRLILQDISSVIDKISKDPPEGVELMPYDFFTPQPIKGARVYYFRNICHDWSDEHCQRFLSNTAKSMKKGYSRLLIDDYVLPNKGASLRGPAMDFLMLMYASGIERTMRQWERVLEASGLDIVKVWGVDSGHEQIIECQLKA</sequence>
<name>A0A8H3GBN2_9LECA</name>
<dbReference type="InterPro" id="IPR016461">
    <property type="entry name" value="COMT-like"/>
</dbReference>
<proteinExistence type="predicted"/>
<dbReference type="PROSITE" id="PS51683">
    <property type="entry name" value="SAM_OMT_II"/>
    <property type="match status" value="1"/>
</dbReference>
<dbReference type="OrthoDB" id="1535081at2759"/>
<dbReference type="EMBL" id="CAJPDT010000094">
    <property type="protein sequence ID" value="CAF9936816.1"/>
    <property type="molecule type" value="Genomic_DNA"/>
</dbReference>
<evidence type="ECO:0000256" key="3">
    <source>
        <dbReference type="ARBA" id="ARBA00022691"/>
    </source>
</evidence>
<feature type="active site" description="Proton acceptor" evidence="4">
    <location>
        <position position="320"/>
    </location>
</feature>
<dbReference type="AlphaFoldDB" id="A0A8H3GBN2"/>
<evidence type="ECO:0000256" key="2">
    <source>
        <dbReference type="ARBA" id="ARBA00022679"/>
    </source>
</evidence>
<evidence type="ECO:0000313" key="6">
    <source>
        <dbReference type="EMBL" id="CAF9936816.1"/>
    </source>
</evidence>
<reference evidence="6" key="1">
    <citation type="submission" date="2021-03" db="EMBL/GenBank/DDBJ databases">
        <authorList>
            <person name="Tagirdzhanova G."/>
        </authorList>
    </citation>
    <scope>NUCLEOTIDE SEQUENCE</scope>
</reference>
<dbReference type="InterPro" id="IPR029063">
    <property type="entry name" value="SAM-dependent_MTases_sf"/>
</dbReference>
<protein>
    <recommendedName>
        <fullName evidence="5">O-methyltransferase C-terminal domain-containing protein</fullName>
    </recommendedName>
</protein>
<evidence type="ECO:0000256" key="4">
    <source>
        <dbReference type="PIRSR" id="PIRSR005739-1"/>
    </source>
</evidence>
<dbReference type="GO" id="GO:0032259">
    <property type="term" value="P:methylation"/>
    <property type="evidence" value="ECO:0007669"/>
    <property type="project" value="UniProtKB-KW"/>
</dbReference>
<keyword evidence="2" id="KW-0808">Transferase</keyword>
<gene>
    <name evidence="6" type="ORF">IMSHALPRED_010911</name>
</gene>
<keyword evidence="3" id="KW-0949">S-adenosyl-L-methionine</keyword>
<evidence type="ECO:0000259" key="5">
    <source>
        <dbReference type="Pfam" id="PF00891"/>
    </source>
</evidence>
<feature type="domain" description="O-methyltransferase C-terminal" evidence="5">
    <location>
        <begin position="248"/>
        <end position="390"/>
    </location>
</feature>
<dbReference type="Pfam" id="PF00891">
    <property type="entry name" value="Methyltransf_2"/>
    <property type="match status" value="1"/>
</dbReference>
<dbReference type="PIRSF" id="PIRSF005739">
    <property type="entry name" value="O-mtase"/>
    <property type="match status" value="1"/>
</dbReference>
<keyword evidence="1" id="KW-0489">Methyltransferase</keyword>
<dbReference type="SUPFAM" id="SSF53335">
    <property type="entry name" value="S-adenosyl-L-methionine-dependent methyltransferases"/>
    <property type="match status" value="1"/>
</dbReference>
<dbReference type="Proteomes" id="UP000664534">
    <property type="component" value="Unassembled WGS sequence"/>
</dbReference>
<keyword evidence="7" id="KW-1185">Reference proteome</keyword>
<accession>A0A8H3GBN2</accession>
<evidence type="ECO:0000256" key="1">
    <source>
        <dbReference type="ARBA" id="ARBA00022603"/>
    </source>
</evidence>
<dbReference type="InterPro" id="IPR001077">
    <property type="entry name" value="COMT_C"/>
</dbReference>
<dbReference type="SUPFAM" id="SSF46785">
    <property type="entry name" value="Winged helix' DNA-binding domain"/>
    <property type="match status" value="1"/>
</dbReference>
<organism evidence="6 7">
    <name type="scientific">Imshaugia aleurites</name>
    <dbReference type="NCBI Taxonomy" id="172621"/>
    <lineage>
        <taxon>Eukaryota</taxon>
        <taxon>Fungi</taxon>
        <taxon>Dikarya</taxon>
        <taxon>Ascomycota</taxon>
        <taxon>Pezizomycotina</taxon>
        <taxon>Lecanoromycetes</taxon>
        <taxon>OSLEUM clade</taxon>
        <taxon>Lecanoromycetidae</taxon>
        <taxon>Lecanorales</taxon>
        <taxon>Lecanorineae</taxon>
        <taxon>Parmeliaceae</taxon>
        <taxon>Imshaugia</taxon>
    </lineage>
</organism>
<dbReference type="PANTHER" id="PTHR43712:SF11">
    <property type="entry name" value="O-METHYLTRANSFERASE (AFU_ORTHOLOGUE AFUA_2G17820)-RELATED"/>
    <property type="match status" value="1"/>
</dbReference>
<dbReference type="Gene3D" id="3.40.50.150">
    <property type="entry name" value="Vaccinia Virus protein VP39"/>
    <property type="match status" value="1"/>
</dbReference>
<comment type="caution">
    <text evidence="6">The sequence shown here is derived from an EMBL/GenBank/DDBJ whole genome shotgun (WGS) entry which is preliminary data.</text>
</comment>
<dbReference type="InterPro" id="IPR036390">
    <property type="entry name" value="WH_DNA-bd_sf"/>
</dbReference>
<dbReference type="Gene3D" id="1.10.10.10">
    <property type="entry name" value="Winged helix-like DNA-binding domain superfamily/Winged helix DNA-binding domain"/>
    <property type="match status" value="1"/>
</dbReference>
<dbReference type="PANTHER" id="PTHR43712">
    <property type="entry name" value="PUTATIVE (AFU_ORTHOLOGUE AFUA_4G14580)-RELATED"/>
    <property type="match status" value="1"/>
</dbReference>
<dbReference type="GO" id="GO:0008171">
    <property type="term" value="F:O-methyltransferase activity"/>
    <property type="evidence" value="ECO:0007669"/>
    <property type="project" value="InterPro"/>
</dbReference>
<dbReference type="InterPro" id="IPR036388">
    <property type="entry name" value="WH-like_DNA-bd_sf"/>
</dbReference>
<evidence type="ECO:0000313" key="7">
    <source>
        <dbReference type="Proteomes" id="UP000664534"/>
    </source>
</evidence>